<dbReference type="InterPro" id="IPR007791">
    <property type="entry name" value="DjlA_N"/>
</dbReference>
<evidence type="ECO:0000259" key="1">
    <source>
        <dbReference type="Pfam" id="PF05099"/>
    </source>
</evidence>
<reference evidence="2" key="1">
    <citation type="submission" date="2021-01" db="EMBL/GenBank/DDBJ databases">
        <title>Tabrizicola alba sp. nov. a motile alkaliphilic bacterium isolated from a soda lake.</title>
        <authorList>
            <person name="Szuroczki S."/>
            <person name="Abbaszade G."/>
            <person name="Schumann P."/>
            <person name="Toth E."/>
        </authorList>
    </citation>
    <scope>NUCLEOTIDE SEQUENCE</scope>
    <source>
        <strain evidence="2">DMG-N-6</strain>
    </source>
</reference>
<feature type="domain" description="Co-chaperone DjlA N-terminal" evidence="1">
    <location>
        <begin position="23"/>
        <end position="140"/>
    </location>
</feature>
<sequence length="149" mass="16203">MFEAMLRRLAAPAPDPLTEMDARLALAALLVGVARADDDYAGVEIARIEAVLAHRYGLSAPEATALRRQAEILESEAADLVRFTRALKEAVPLGEREALLQAMWSVALADSQRHDAEDSQMRLIARLLGLNDRASAEARQRASRAADGE</sequence>
<proteinExistence type="predicted"/>
<comment type="caution">
    <text evidence="2">The sequence shown here is derived from an EMBL/GenBank/DDBJ whole genome shotgun (WGS) entry which is preliminary data.</text>
</comment>
<accession>A0A8K0VEB0</accession>
<name>A0A8K0VEB0_9RHOB</name>
<dbReference type="RefSeq" id="WP_202689217.1">
    <property type="nucleotide sequence ID" value="NZ_JAESVN010000005.1"/>
</dbReference>
<organism evidence="2 3">
    <name type="scientific">Szabonella alba</name>
    <dbReference type="NCBI Taxonomy" id="2804194"/>
    <lineage>
        <taxon>Bacteria</taxon>
        <taxon>Pseudomonadati</taxon>
        <taxon>Pseudomonadota</taxon>
        <taxon>Alphaproteobacteria</taxon>
        <taxon>Rhodobacterales</taxon>
        <taxon>Paracoccaceae</taxon>
        <taxon>Szabonella</taxon>
    </lineage>
</organism>
<gene>
    <name evidence="2" type="ORF">JL811_13455</name>
</gene>
<dbReference type="InterPro" id="IPR029024">
    <property type="entry name" value="TerB-like"/>
</dbReference>
<dbReference type="AlphaFoldDB" id="A0A8K0VEB0"/>
<evidence type="ECO:0000313" key="2">
    <source>
        <dbReference type="EMBL" id="MBL4918230.1"/>
    </source>
</evidence>
<keyword evidence="3" id="KW-1185">Reference proteome</keyword>
<dbReference type="Pfam" id="PF05099">
    <property type="entry name" value="TerB"/>
    <property type="match status" value="1"/>
</dbReference>
<dbReference type="SUPFAM" id="SSF158682">
    <property type="entry name" value="TerB-like"/>
    <property type="match status" value="1"/>
</dbReference>
<dbReference type="EMBL" id="JAESVN010000005">
    <property type="protein sequence ID" value="MBL4918230.1"/>
    <property type="molecule type" value="Genomic_DNA"/>
</dbReference>
<dbReference type="Gene3D" id="1.10.3680.10">
    <property type="entry name" value="TerB-like"/>
    <property type="match status" value="1"/>
</dbReference>
<evidence type="ECO:0000313" key="3">
    <source>
        <dbReference type="Proteomes" id="UP000648908"/>
    </source>
</evidence>
<dbReference type="CDD" id="cd07313">
    <property type="entry name" value="terB_like_2"/>
    <property type="match status" value="1"/>
</dbReference>
<protein>
    <submittedName>
        <fullName evidence="2">TerB family tellurite resistance protein</fullName>
    </submittedName>
</protein>
<dbReference type="Proteomes" id="UP000648908">
    <property type="component" value="Unassembled WGS sequence"/>
</dbReference>